<evidence type="ECO:0000313" key="1">
    <source>
        <dbReference type="EMBL" id="SVA82650.1"/>
    </source>
</evidence>
<reference evidence="1" key="1">
    <citation type="submission" date="2018-05" db="EMBL/GenBank/DDBJ databases">
        <authorList>
            <person name="Lanie J.A."/>
            <person name="Ng W.-L."/>
            <person name="Kazmierczak K.M."/>
            <person name="Andrzejewski T.M."/>
            <person name="Davidsen T.M."/>
            <person name="Wayne K.J."/>
            <person name="Tettelin H."/>
            <person name="Glass J.I."/>
            <person name="Rusch D."/>
            <person name="Podicherti R."/>
            <person name="Tsui H.-C.T."/>
            <person name="Winkler M.E."/>
        </authorList>
    </citation>
    <scope>NUCLEOTIDE SEQUENCE</scope>
</reference>
<proteinExistence type="predicted"/>
<dbReference type="AlphaFoldDB" id="A0A381Z0B9"/>
<organism evidence="1">
    <name type="scientific">marine metagenome</name>
    <dbReference type="NCBI Taxonomy" id="408172"/>
    <lineage>
        <taxon>unclassified sequences</taxon>
        <taxon>metagenomes</taxon>
        <taxon>ecological metagenomes</taxon>
    </lineage>
</organism>
<sequence length="74" mass="8656">MTIVNNLTTKFKNMGVCNSTKKWKVTDPVMTPYGEGRIIEIRKNNYVPYVVVLPYGIGYFTEKCLKPYEFKEKK</sequence>
<gene>
    <name evidence="1" type="ORF">METZ01_LOCUS135504</name>
</gene>
<name>A0A381Z0B9_9ZZZZ</name>
<protein>
    <submittedName>
        <fullName evidence="1">Uncharacterized protein</fullName>
    </submittedName>
</protein>
<dbReference type="EMBL" id="UINC01019511">
    <property type="protein sequence ID" value="SVA82650.1"/>
    <property type="molecule type" value="Genomic_DNA"/>
</dbReference>
<accession>A0A381Z0B9</accession>